<dbReference type="EMBL" id="QMFB01000004">
    <property type="protein sequence ID" value="RAV21602.1"/>
    <property type="molecule type" value="Genomic_DNA"/>
</dbReference>
<evidence type="ECO:0000313" key="2">
    <source>
        <dbReference type="EMBL" id="RAV21602.1"/>
    </source>
</evidence>
<protein>
    <submittedName>
        <fullName evidence="2">Thiamine ABC transporter permease</fullName>
    </submittedName>
</protein>
<name>A0A329MPS3_9BACL</name>
<keyword evidence="1" id="KW-0812">Transmembrane</keyword>
<feature type="transmembrane region" description="Helical" evidence="1">
    <location>
        <begin position="159"/>
        <end position="180"/>
    </location>
</feature>
<reference evidence="2 3" key="1">
    <citation type="journal article" date="2009" name="Int. J. Syst. Evol. Microbiol.">
        <title>Paenibacillus contaminans sp. nov., isolated from a contaminated laboratory plate.</title>
        <authorList>
            <person name="Chou J.H."/>
            <person name="Lee J.H."/>
            <person name="Lin M.C."/>
            <person name="Chang P.S."/>
            <person name="Arun A.B."/>
            <person name="Young C.C."/>
            <person name="Chen W.M."/>
        </authorList>
    </citation>
    <scope>NUCLEOTIDE SEQUENCE [LARGE SCALE GENOMIC DNA]</scope>
    <source>
        <strain evidence="2 3">CKOBP-6</strain>
    </source>
</reference>
<accession>A0A329MPS3</accession>
<feature type="transmembrane region" description="Helical" evidence="1">
    <location>
        <begin position="128"/>
        <end position="147"/>
    </location>
</feature>
<evidence type="ECO:0000256" key="1">
    <source>
        <dbReference type="SAM" id="Phobius"/>
    </source>
</evidence>
<keyword evidence="1" id="KW-0472">Membrane</keyword>
<gene>
    <name evidence="2" type="ORF">DQG23_10100</name>
</gene>
<dbReference type="Proteomes" id="UP000250369">
    <property type="component" value="Unassembled WGS sequence"/>
</dbReference>
<dbReference type="OrthoDB" id="8017424at2"/>
<proteinExistence type="predicted"/>
<comment type="caution">
    <text evidence="2">The sequence shown here is derived from an EMBL/GenBank/DDBJ whole genome shotgun (WGS) entry which is preliminary data.</text>
</comment>
<evidence type="ECO:0000313" key="3">
    <source>
        <dbReference type="Proteomes" id="UP000250369"/>
    </source>
</evidence>
<dbReference type="Pfam" id="PF09819">
    <property type="entry name" value="ABC_cobalt"/>
    <property type="match status" value="1"/>
</dbReference>
<sequence length="201" mass="21763">MKEYSTAKQVTSAFLHRRKGRWNTKDILVAGMIAVVFAFVQLGITYAFMAASASVGPVYARLLNGFWFMSGFMALSIIRKPGIGFISQAIAGIVMTPLTPFGIMILFGALVNGLLTELVFFLTRYKHYSFPILAIGMCVLSIVYTLLEFGPSGYGGLALPVQIAILATSAISGAICGWLCKRLTDSLLRTGLLSGYSHSRT</sequence>
<dbReference type="RefSeq" id="WP_113030693.1">
    <property type="nucleotide sequence ID" value="NZ_QMFB01000004.1"/>
</dbReference>
<feature type="transmembrane region" description="Helical" evidence="1">
    <location>
        <begin position="27"/>
        <end position="51"/>
    </location>
</feature>
<keyword evidence="3" id="KW-1185">Reference proteome</keyword>
<dbReference type="AlphaFoldDB" id="A0A329MPS3"/>
<keyword evidence="1" id="KW-1133">Transmembrane helix</keyword>
<organism evidence="2 3">
    <name type="scientific">Paenibacillus contaminans</name>
    <dbReference type="NCBI Taxonomy" id="450362"/>
    <lineage>
        <taxon>Bacteria</taxon>
        <taxon>Bacillati</taxon>
        <taxon>Bacillota</taxon>
        <taxon>Bacilli</taxon>
        <taxon>Bacillales</taxon>
        <taxon>Paenibacillaceae</taxon>
        <taxon>Paenibacillus</taxon>
    </lineage>
</organism>
<dbReference type="InterPro" id="IPR017195">
    <property type="entry name" value="ABC_thiamin-permease_prd"/>
</dbReference>
<feature type="transmembrane region" description="Helical" evidence="1">
    <location>
        <begin position="98"/>
        <end position="121"/>
    </location>
</feature>